<gene>
    <name evidence="1" type="ORF">PHYBLDRAFT_72966</name>
</gene>
<protein>
    <submittedName>
        <fullName evidence="1">Uncharacterized protein</fullName>
    </submittedName>
</protein>
<accession>A0A162YJQ6</accession>
<evidence type="ECO:0000313" key="1">
    <source>
        <dbReference type="EMBL" id="OAD81145.1"/>
    </source>
</evidence>
<evidence type="ECO:0000313" key="2">
    <source>
        <dbReference type="Proteomes" id="UP000077315"/>
    </source>
</evidence>
<dbReference type="GeneID" id="29003658"/>
<organism evidence="1 2">
    <name type="scientific">Phycomyces blakesleeanus (strain ATCC 8743b / DSM 1359 / FGSC 10004 / NBRC 33097 / NRRL 1555)</name>
    <dbReference type="NCBI Taxonomy" id="763407"/>
    <lineage>
        <taxon>Eukaryota</taxon>
        <taxon>Fungi</taxon>
        <taxon>Fungi incertae sedis</taxon>
        <taxon>Mucoromycota</taxon>
        <taxon>Mucoromycotina</taxon>
        <taxon>Mucoromycetes</taxon>
        <taxon>Mucorales</taxon>
        <taxon>Phycomycetaceae</taxon>
        <taxon>Phycomyces</taxon>
    </lineage>
</organism>
<proteinExistence type="predicted"/>
<dbReference type="RefSeq" id="XP_018299185.1">
    <property type="nucleotide sequence ID" value="XM_018442752.1"/>
</dbReference>
<reference evidence="2" key="1">
    <citation type="submission" date="2015-06" db="EMBL/GenBank/DDBJ databases">
        <title>Expansion of signal transduction pathways in fungi by whole-genome duplication.</title>
        <authorList>
            <consortium name="DOE Joint Genome Institute"/>
            <person name="Corrochano L.M."/>
            <person name="Kuo A."/>
            <person name="Marcet-Houben M."/>
            <person name="Polaino S."/>
            <person name="Salamov A."/>
            <person name="Villalobos J.M."/>
            <person name="Alvarez M.I."/>
            <person name="Avalos J."/>
            <person name="Benito E.P."/>
            <person name="Benoit I."/>
            <person name="Burger G."/>
            <person name="Camino L.P."/>
            <person name="Canovas D."/>
            <person name="Cerda-Olmedo E."/>
            <person name="Cheng J.-F."/>
            <person name="Dominguez A."/>
            <person name="Elias M."/>
            <person name="Eslava A.P."/>
            <person name="Glaser F."/>
            <person name="Grimwood J."/>
            <person name="Gutierrez G."/>
            <person name="Heitman J."/>
            <person name="Henrissat B."/>
            <person name="Iturriaga E.A."/>
            <person name="Lang B.F."/>
            <person name="Lavin J.L."/>
            <person name="Lee S."/>
            <person name="Li W."/>
            <person name="Lindquist E."/>
            <person name="Lopez-Garcia S."/>
            <person name="Luque E.M."/>
            <person name="Marcos A.T."/>
            <person name="Martin J."/>
            <person name="McCluskey K."/>
            <person name="Medina H.R."/>
            <person name="Miralles-Duran A."/>
            <person name="Miyazaki A."/>
            <person name="Munoz-Torres E."/>
            <person name="Oguiza J.A."/>
            <person name="Ohm R."/>
            <person name="Olmedo M."/>
            <person name="Orejas M."/>
            <person name="Ortiz-Castellanos L."/>
            <person name="Pisabarro A.G."/>
            <person name="Rodriguez-Romero J."/>
            <person name="Ruiz-Herrera J."/>
            <person name="Ruiz-Vazquez R."/>
            <person name="Sanz C."/>
            <person name="Schackwitz W."/>
            <person name="Schmutz J."/>
            <person name="Shahriari M."/>
            <person name="Shelest E."/>
            <person name="Silva-Franco F."/>
            <person name="Soanes D."/>
            <person name="Syed K."/>
            <person name="Tagua V.G."/>
            <person name="Talbot N.J."/>
            <person name="Thon M."/>
            <person name="De vries R.P."/>
            <person name="Wiebenga A."/>
            <person name="Yadav J.S."/>
            <person name="Braun E.L."/>
            <person name="Baker S."/>
            <person name="Garre V."/>
            <person name="Horwitz B."/>
            <person name="Torres-Martinez S."/>
            <person name="Idnurm A."/>
            <person name="Herrera-Estrella A."/>
            <person name="Gabaldon T."/>
            <person name="Grigoriev I.V."/>
        </authorList>
    </citation>
    <scope>NUCLEOTIDE SEQUENCE [LARGE SCALE GENOMIC DNA]</scope>
    <source>
        <strain evidence="2">NRRL 1555(-)</strain>
    </source>
</reference>
<keyword evidence="2" id="KW-1185">Reference proteome</keyword>
<dbReference type="Proteomes" id="UP000077315">
    <property type="component" value="Unassembled WGS sequence"/>
</dbReference>
<dbReference type="AlphaFoldDB" id="A0A162YJQ6"/>
<name>A0A162YJQ6_PHYB8</name>
<dbReference type="EMBL" id="KV440971">
    <property type="protein sequence ID" value="OAD81145.1"/>
    <property type="molecule type" value="Genomic_DNA"/>
</dbReference>
<sequence>MPLGCKSLSLSLLVKRIIIVVTDTVTITIKITVRITIRCSLPKNIIKKKVIYIIVGAILKVEYNIIQSHSTGRQYIRKDVINVEQEIEKEEEGFSELMNKVNKPILGLCFSVNVDWADIIVVTVTVTVTATVTITITIDSDSTTDSTIDIDINIDVDPNLYVDLDTVAMLLCC</sequence>
<dbReference type="InParanoid" id="A0A162YJQ6"/>
<dbReference type="VEuPathDB" id="FungiDB:PHYBLDRAFT_72966"/>